<dbReference type="Proteomes" id="UP000772434">
    <property type="component" value="Unassembled WGS sequence"/>
</dbReference>
<protein>
    <submittedName>
        <fullName evidence="2">Uncharacterized protein</fullName>
    </submittedName>
</protein>
<dbReference type="EMBL" id="JADNRY010000192">
    <property type="protein sequence ID" value="KAF9061729.1"/>
    <property type="molecule type" value="Genomic_DNA"/>
</dbReference>
<gene>
    <name evidence="2" type="ORF">BDP27DRAFT_323915</name>
</gene>
<feature type="compositionally biased region" description="Polar residues" evidence="1">
    <location>
        <begin position="137"/>
        <end position="153"/>
    </location>
</feature>
<feature type="region of interest" description="Disordered" evidence="1">
    <location>
        <begin position="82"/>
        <end position="153"/>
    </location>
</feature>
<evidence type="ECO:0000256" key="1">
    <source>
        <dbReference type="SAM" id="MobiDB-lite"/>
    </source>
</evidence>
<dbReference type="AlphaFoldDB" id="A0A9P5U0V8"/>
<evidence type="ECO:0000313" key="3">
    <source>
        <dbReference type="Proteomes" id="UP000772434"/>
    </source>
</evidence>
<keyword evidence="3" id="KW-1185">Reference proteome</keyword>
<evidence type="ECO:0000313" key="2">
    <source>
        <dbReference type="EMBL" id="KAF9061729.1"/>
    </source>
</evidence>
<comment type="caution">
    <text evidence="2">The sequence shown here is derived from an EMBL/GenBank/DDBJ whole genome shotgun (WGS) entry which is preliminary data.</text>
</comment>
<sequence>MACFNDAAGRVHLELVPTVPGDSGARPKYRFTRKDFAATCSGTDDKHQNQCVFLRGHKIALRKKPLHRKESVQVSVFPGLDVADGSLKSKGKNGSSSPIGMKRYVSGSSSTFRSGSLSSSQRSGCTDTDKVSDLNDSDGSYTSRPSRTIHQTF</sequence>
<name>A0A9P5U0V8_9AGAR</name>
<feature type="compositionally biased region" description="Low complexity" evidence="1">
    <location>
        <begin position="85"/>
        <end position="97"/>
    </location>
</feature>
<reference evidence="2" key="1">
    <citation type="submission" date="2020-11" db="EMBL/GenBank/DDBJ databases">
        <authorList>
            <consortium name="DOE Joint Genome Institute"/>
            <person name="Ahrendt S."/>
            <person name="Riley R."/>
            <person name="Andreopoulos W."/>
            <person name="Labutti K."/>
            <person name="Pangilinan J."/>
            <person name="Ruiz-Duenas F.J."/>
            <person name="Barrasa J.M."/>
            <person name="Sanchez-Garcia M."/>
            <person name="Camarero S."/>
            <person name="Miyauchi S."/>
            <person name="Serrano A."/>
            <person name="Linde D."/>
            <person name="Babiker R."/>
            <person name="Drula E."/>
            <person name="Ayuso-Fernandez I."/>
            <person name="Pacheco R."/>
            <person name="Padilla G."/>
            <person name="Ferreira P."/>
            <person name="Barriuso J."/>
            <person name="Kellner H."/>
            <person name="Castanera R."/>
            <person name="Alfaro M."/>
            <person name="Ramirez L."/>
            <person name="Pisabarro A.G."/>
            <person name="Kuo A."/>
            <person name="Tritt A."/>
            <person name="Lipzen A."/>
            <person name="He G."/>
            <person name="Yan M."/>
            <person name="Ng V."/>
            <person name="Cullen D."/>
            <person name="Martin F."/>
            <person name="Rosso M.-N."/>
            <person name="Henrissat B."/>
            <person name="Hibbett D."/>
            <person name="Martinez A.T."/>
            <person name="Grigoriev I.V."/>
        </authorList>
    </citation>
    <scope>NUCLEOTIDE SEQUENCE</scope>
    <source>
        <strain evidence="2">AH 40177</strain>
    </source>
</reference>
<dbReference type="OrthoDB" id="2943557at2759"/>
<proteinExistence type="predicted"/>
<organism evidence="2 3">
    <name type="scientific">Rhodocollybia butyracea</name>
    <dbReference type="NCBI Taxonomy" id="206335"/>
    <lineage>
        <taxon>Eukaryota</taxon>
        <taxon>Fungi</taxon>
        <taxon>Dikarya</taxon>
        <taxon>Basidiomycota</taxon>
        <taxon>Agaricomycotina</taxon>
        <taxon>Agaricomycetes</taxon>
        <taxon>Agaricomycetidae</taxon>
        <taxon>Agaricales</taxon>
        <taxon>Marasmiineae</taxon>
        <taxon>Omphalotaceae</taxon>
        <taxon>Rhodocollybia</taxon>
    </lineage>
</organism>
<accession>A0A9P5U0V8</accession>
<feature type="compositionally biased region" description="Low complexity" evidence="1">
    <location>
        <begin position="106"/>
        <end position="124"/>
    </location>
</feature>